<organism evidence="1 2">
    <name type="scientific">Apiospora arundinis</name>
    <dbReference type="NCBI Taxonomy" id="335852"/>
    <lineage>
        <taxon>Eukaryota</taxon>
        <taxon>Fungi</taxon>
        <taxon>Dikarya</taxon>
        <taxon>Ascomycota</taxon>
        <taxon>Pezizomycotina</taxon>
        <taxon>Sordariomycetes</taxon>
        <taxon>Xylariomycetidae</taxon>
        <taxon>Amphisphaeriales</taxon>
        <taxon>Apiosporaceae</taxon>
        <taxon>Apiospora</taxon>
    </lineage>
</organism>
<gene>
    <name evidence="1" type="ORF">PGQ11_010386</name>
</gene>
<reference evidence="1 2" key="1">
    <citation type="journal article" date="2024" name="IMA Fungus">
        <title>Apiospora arundinis, a panoply of carbohydrate-active enzymes and secondary metabolites.</title>
        <authorList>
            <person name="Sorensen T."/>
            <person name="Petersen C."/>
            <person name="Muurmann A.T."/>
            <person name="Christiansen J.V."/>
            <person name="Brundto M.L."/>
            <person name="Overgaard C.K."/>
            <person name="Boysen A.T."/>
            <person name="Wollenberg R.D."/>
            <person name="Larsen T.O."/>
            <person name="Sorensen J.L."/>
            <person name="Nielsen K.L."/>
            <person name="Sondergaard T.E."/>
        </authorList>
    </citation>
    <scope>NUCLEOTIDE SEQUENCE [LARGE SCALE GENOMIC DNA]</scope>
    <source>
        <strain evidence="1 2">AAU 773</strain>
    </source>
</reference>
<name>A0ABR2I9I7_9PEZI</name>
<evidence type="ECO:0000313" key="1">
    <source>
        <dbReference type="EMBL" id="KAK8859652.1"/>
    </source>
</evidence>
<sequence>MEIMDHLSTEECFVLSQVSRAFAFATDPGIILSHDARLQKYIARVVETQNIPRPDHAPYPLILKLIANGTAFSILDEAVRVYARHFIACFAGKWGHKDLLAPQFLAAWHGRQDVVERIFQTPWVDHSRKLSEAAPWQERVIAGEGAQEPDNSVGWNGIVLRAGNAMLRELPGALLYAMWGSHDALALRLVQHYNVHQELTNNTPTVSHIAIVGLVYLAARMNMPQLLRFLLNWGGINLWANQANFTNQSNWANPTTAFLTRRGSGQKTRTSLS</sequence>
<comment type="caution">
    <text evidence="1">The sequence shown here is derived from an EMBL/GenBank/DDBJ whole genome shotgun (WGS) entry which is preliminary data.</text>
</comment>
<proteinExistence type="predicted"/>
<accession>A0ABR2I9I7</accession>
<protein>
    <recommendedName>
        <fullName evidence="3">F-box domain-containing protein</fullName>
    </recommendedName>
</protein>
<dbReference type="Proteomes" id="UP001390339">
    <property type="component" value="Unassembled WGS sequence"/>
</dbReference>
<dbReference type="EMBL" id="JAPCWZ010000006">
    <property type="protein sequence ID" value="KAK8859652.1"/>
    <property type="molecule type" value="Genomic_DNA"/>
</dbReference>
<evidence type="ECO:0008006" key="3">
    <source>
        <dbReference type="Google" id="ProtNLM"/>
    </source>
</evidence>
<keyword evidence="2" id="KW-1185">Reference proteome</keyword>
<evidence type="ECO:0000313" key="2">
    <source>
        <dbReference type="Proteomes" id="UP001390339"/>
    </source>
</evidence>